<organism evidence="1 2">
    <name type="scientific">Pistacia integerrima</name>
    <dbReference type="NCBI Taxonomy" id="434235"/>
    <lineage>
        <taxon>Eukaryota</taxon>
        <taxon>Viridiplantae</taxon>
        <taxon>Streptophyta</taxon>
        <taxon>Embryophyta</taxon>
        <taxon>Tracheophyta</taxon>
        <taxon>Spermatophyta</taxon>
        <taxon>Magnoliopsida</taxon>
        <taxon>eudicotyledons</taxon>
        <taxon>Gunneridae</taxon>
        <taxon>Pentapetalae</taxon>
        <taxon>rosids</taxon>
        <taxon>malvids</taxon>
        <taxon>Sapindales</taxon>
        <taxon>Anacardiaceae</taxon>
        <taxon>Pistacia</taxon>
    </lineage>
</organism>
<reference evidence="2" key="1">
    <citation type="journal article" date="2023" name="G3 (Bethesda)">
        <title>Genome assembly and association tests identify interacting loci associated with vigor, precocity, and sex in interspecific pistachio rootstocks.</title>
        <authorList>
            <person name="Palmer W."/>
            <person name="Jacygrad E."/>
            <person name="Sagayaradj S."/>
            <person name="Cavanaugh K."/>
            <person name="Han R."/>
            <person name="Bertier L."/>
            <person name="Beede B."/>
            <person name="Kafkas S."/>
            <person name="Golino D."/>
            <person name="Preece J."/>
            <person name="Michelmore R."/>
        </authorList>
    </citation>
    <scope>NUCLEOTIDE SEQUENCE [LARGE SCALE GENOMIC DNA]</scope>
</reference>
<keyword evidence="2" id="KW-1185">Reference proteome</keyword>
<name>A0ACC0X429_9ROSI</name>
<gene>
    <name evidence="1" type="ORF">Pint_33917</name>
</gene>
<sequence>MFLQCLGECCVFCQKLAGVMLGLVEFAGSDAGSDAGSLLEVCWCDSRAFSADFCCCSVVFAGSDTGACWRSSSIKMHFMECANFAAVCVWWSCRSRSLFWFCL</sequence>
<proteinExistence type="predicted"/>
<accession>A0ACC0X429</accession>
<dbReference type="Proteomes" id="UP001163603">
    <property type="component" value="Chromosome 14"/>
</dbReference>
<dbReference type="EMBL" id="CM047749">
    <property type="protein sequence ID" value="KAJ0010397.1"/>
    <property type="molecule type" value="Genomic_DNA"/>
</dbReference>
<evidence type="ECO:0000313" key="2">
    <source>
        <dbReference type="Proteomes" id="UP001163603"/>
    </source>
</evidence>
<evidence type="ECO:0000313" key="1">
    <source>
        <dbReference type="EMBL" id="KAJ0010397.1"/>
    </source>
</evidence>
<protein>
    <submittedName>
        <fullName evidence="1">Uncharacterized protein</fullName>
    </submittedName>
</protein>
<comment type="caution">
    <text evidence="1">The sequence shown here is derived from an EMBL/GenBank/DDBJ whole genome shotgun (WGS) entry which is preliminary data.</text>
</comment>